<accession>T1C5H7</accession>
<keyword evidence="3" id="KW-0255">Endonuclease</keyword>
<reference evidence="9" key="2">
    <citation type="journal article" date="2014" name="ISME J.">
        <title>Microbial stratification in low pH oxic and suboxic macroscopic growths along an acid mine drainage.</title>
        <authorList>
            <person name="Mendez-Garcia C."/>
            <person name="Mesa V."/>
            <person name="Sprenger R.R."/>
            <person name="Richter M."/>
            <person name="Diez M.S."/>
            <person name="Solano J."/>
            <person name="Bargiela R."/>
            <person name="Golyshina O.V."/>
            <person name="Manteca A."/>
            <person name="Ramos J.L."/>
            <person name="Gallego J.R."/>
            <person name="Llorente I."/>
            <person name="Martins Dos Santos V.A."/>
            <person name="Jensen O.N."/>
            <person name="Pelaez A.I."/>
            <person name="Sanchez J."/>
            <person name="Ferrer M."/>
        </authorList>
    </citation>
    <scope>NUCLEOTIDE SEQUENCE</scope>
</reference>
<dbReference type="GO" id="GO:0016787">
    <property type="term" value="F:hydrolase activity"/>
    <property type="evidence" value="ECO:0007669"/>
    <property type="project" value="UniProtKB-KW"/>
</dbReference>
<dbReference type="GO" id="GO:0051607">
    <property type="term" value="P:defense response to virus"/>
    <property type="evidence" value="ECO:0007669"/>
    <property type="project" value="UniProtKB-KW"/>
</dbReference>
<dbReference type="InterPro" id="IPR002729">
    <property type="entry name" value="CRISPR-assoc_Cas1"/>
</dbReference>
<dbReference type="GO" id="GO:0003677">
    <property type="term" value="F:DNA binding"/>
    <property type="evidence" value="ECO:0007669"/>
    <property type="project" value="UniProtKB-KW"/>
</dbReference>
<evidence type="ECO:0000256" key="1">
    <source>
        <dbReference type="ARBA" id="ARBA00022722"/>
    </source>
</evidence>
<dbReference type="PANTHER" id="PTHR34353">
    <property type="entry name" value="CRISPR-ASSOCIATED ENDONUCLEASE CAS1 1"/>
    <property type="match status" value="1"/>
</dbReference>
<evidence type="ECO:0000256" key="7">
    <source>
        <dbReference type="ARBA" id="ARBA00023125"/>
    </source>
</evidence>
<dbReference type="AlphaFoldDB" id="T1C5H7"/>
<keyword evidence="6" id="KW-0051">Antiviral defense</keyword>
<dbReference type="GO" id="GO:0046872">
    <property type="term" value="F:metal ion binding"/>
    <property type="evidence" value="ECO:0007669"/>
    <property type="project" value="UniProtKB-KW"/>
</dbReference>
<evidence type="ECO:0000256" key="2">
    <source>
        <dbReference type="ARBA" id="ARBA00022723"/>
    </source>
</evidence>
<protein>
    <submittedName>
        <fullName evidence="9">CRISPR-associated protein Cas1</fullName>
    </submittedName>
</protein>
<keyword evidence="2" id="KW-0479">Metal-binding</keyword>
<dbReference type="EMBL" id="AUZY01000832">
    <property type="protein sequence ID" value="EQD77257.1"/>
    <property type="molecule type" value="Genomic_DNA"/>
</dbReference>
<evidence type="ECO:0000256" key="4">
    <source>
        <dbReference type="ARBA" id="ARBA00022801"/>
    </source>
</evidence>
<evidence type="ECO:0000256" key="3">
    <source>
        <dbReference type="ARBA" id="ARBA00022759"/>
    </source>
</evidence>
<comment type="caution">
    <text evidence="9">The sequence shown here is derived from an EMBL/GenBank/DDBJ whole genome shotgun (WGS) entry which is preliminary data.</text>
</comment>
<proteinExistence type="predicted"/>
<dbReference type="PANTHER" id="PTHR34353:SF2">
    <property type="entry name" value="CRISPR-ASSOCIATED ENDONUCLEASE CAS1 1"/>
    <property type="match status" value="1"/>
</dbReference>
<dbReference type="Gene3D" id="1.20.120.920">
    <property type="entry name" value="CRISPR-associated endonuclease Cas1, C-terminal domain"/>
    <property type="match status" value="1"/>
</dbReference>
<organism evidence="9">
    <name type="scientific">mine drainage metagenome</name>
    <dbReference type="NCBI Taxonomy" id="410659"/>
    <lineage>
        <taxon>unclassified sequences</taxon>
        <taxon>metagenomes</taxon>
        <taxon>ecological metagenomes</taxon>
    </lineage>
</organism>
<dbReference type="Pfam" id="PF01867">
    <property type="entry name" value="Cas_Cas1"/>
    <property type="match status" value="1"/>
</dbReference>
<evidence type="ECO:0000256" key="6">
    <source>
        <dbReference type="ARBA" id="ARBA00023118"/>
    </source>
</evidence>
<keyword evidence="4" id="KW-0378">Hydrolase</keyword>
<dbReference type="GO" id="GO:0043571">
    <property type="term" value="P:maintenance of CRISPR repeat elements"/>
    <property type="evidence" value="ECO:0007669"/>
    <property type="project" value="InterPro"/>
</dbReference>
<name>T1C5H7_9ZZZZ</name>
<evidence type="ECO:0000256" key="8">
    <source>
        <dbReference type="ARBA" id="ARBA00023211"/>
    </source>
</evidence>
<keyword evidence="8" id="KW-0464">Manganese</keyword>
<reference evidence="9" key="1">
    <citation type="submission" date="2013-08" db="EMBL/GenBank/DDBJ databases">
        <authorList>
            <person name="Mendez C."/>
            <person name="Richter M."/>
            <person name="Ferrer M."/>
            <person name="Sanchez J."/>
        </authorList>
    </citation>
    <scope>NUCLEOTIDE SEQUENCE</scope>
</reference>
<evidence type="ECO:0000313" key="9">
    <source>
        <dbReference type="EMBL" id="EQD77257.1"/>
    </source>
</evidence>
<dbReference type="NCBIfam" id="TIGR00287">
    <property type="entry name" value="cas1"/>
    <property type="match status" value="1"/>
</dbReference>
<evidence type="ECO:0000256" key="5">
    <source>
        <dbReference type="ARBA" id="ARBA00022842"/>
    </source>
</evidence>
<sequence>IRQAESGLAAEYWAKLGIDRRSGYLKTLNAKATTETNAAINYAQGILAVKVRTAIAKVGLDSTVGFLHTTTADKDGALAFDLVEPYRSLIDGVAIDFAKANPESFIRDEDWIYRLKNDSTRSLVSKVEETLNRHVPYEGVRVSIDSLILKEIRKFARWLERPVGPISFVRPTVHL</sequence>
<dbReference type="InterPro" id="IPR050646">
    <property type="entry name" value="Cas1"/>
</dbReference>
<gene>
    <name evidence="9" type="ORF">B1B_01162</name>
</gene>
<keyword evidence="5" id="KW-0460">Magnesium</keyword>
<keyword evidence="7" id="KW-0238">DNA-binding</keyword>
<dbReference type="GO" id="GO:0004519">
    <property type="term" value="F:endonuclease activity"/>
    <property type="evidence" value="ECO:0007669"/>
    <property type="project" value="UniProtKB-KW"/>
</dbReference>
<keyword evidence="1" id="KW-0540">Nuclease</keyword>
<dbReference type="InterPro" id="IPR042206">
    <property type="entry name" value="CRISPR-assoc_Cas1_C"/>
</dbReference>
<feature type="non-terminal residue" evidence="9">
    <location>
        <position position="1"/>
    </location>
</feature>